<dbReference type="Pfam" id="PF16294">
    <property type="entry name" value="RSB_motif"/>
    <property type="match status" value="1"/>
</dbReference>
<name>A0ABN8LAX0_CHISP</name>
<dbReference type="EMBL" id="OU963896">
    <property type="protein sequence ID" value="CAH2988580.1"/>
    <property type="molecule type" value="Genomic_DNA"/>
</dbReference>
<evidence type="ECO:0000256" key="3">
    <source>
        <dbReference type="SAM" id="MobiDB-lite"/>
    </source>
</evidence>
<feature type="compositionally biased region" description="Basic residues" evidence="3">
    <location>
        <begin position="335"/>
        <end position="344"/>
    </location>
</feature>
<dbReference type="PANTHER" id="PTHR46589:SF1">
    <property type="entry name" value="APOPTOTIC CHROMATIN CONDENSATION INDUCER IN THE NUCLEUS"/>
    <property type="match status" value="1"/>
</dbReference>
<dbReference type="SUPFAM" id="SSF54928">
    <property type="entry name" value="RNA-binding domain, RBD"/>
    <property type="match status" value="1"/>
</dbReference>
<sequence length="757" mass="86977">MRRKSERAATKKAKASPEKKLDKVKRTRTRRRKQSASSENDSADEVTPVQEKEIVNEPVQKPPLTPGKEDSPEDAPDQVWRVKSTEGGDVGEIQKLKICLTRPPSTPERVDRSPRSKRKHSRATSSSDTPSCEGVEEKKKSKRHSKRSTRESKDESEKNHDSQEEPDVEVETSQDKSSNEISQSTKPTEESISDNTPMSTTNEEVKVVDSSENKETVTQEKSQDDSIENLKSSDADTTVASPKVETTAVSSEVDANETVESHEPSSFKPQKDSSEDKSEVLELHAEDNRCEPTNTDTDKSKKVDTDKKVTQDGDQVISSNDKVSKTEDETDSNSSKKKKSHNEHKKSTDDVVENREQKTDDGKENSTALTNDREEDKQEKHLERTDSTQSAPEDTIAAPIVVSRKRRWGSRPNKSTSTKSLTISTDVLKEIIPDVKPAEFDEVIEEKKNKREVIEKLERPVLPKIIIDNSENVENNKRHEEKEKDIVKPRDIQMLSNRKISIVKENDSIITRPPSPPRHKQSCILYITNLVRPFTLPQLRNLLQRTGRIVEDGFWIDRIKSKCFIKYENEDQAVETRHALHGVTWPVSNPKTLQVDFSTDEAFQLAKTNEDTDKAQISTIPGTVEDWLREQDMKRERGEMDKSFERKAAMREWDMGKNEKDKDGKDKLRRPDDRPMEKRRHRSLERSPEPAKKFKKKEEEAPAKLLDDLFRKTKTTPCIYWLPLSAETIAIKEEQRRQHMAEHERRLQELRRTHRRH</sequence>
<feature type="compositionally biased region" description="Basic and acidic residues" evidence="3">
    <location>
        <begin position="259"/>
        <end position="311"/>
    </location>
</feature>
<feature type="compositionally biased region" description="Basic residues" evidence="3">
    <location>
        <begin position="1"/>
        <end position="14"/>
    </location>
</feature>
<feature type="compositionally biased region" description="Basic and acidic residues" evidence="3">
    <location>
        <begin position="345"/>
        <end position="364"/>
    </location>
</feature>
<evidence type="ECO:0000256" key="1">
    <source>
        <dbReference type="ARBA" id="ARBA00022884"/>
    </source>
</evidence>
<evidence type="ECO:0000313" key="6">
    <source>
        <dbReference type="Proteomes" id="UP001153292"/>
    </source>
</evidence>
<keyword evidence="6" id="KW-1185">Reference proteome</keyword>
<keyword evidence="1 2" id="KW-0694">RNA-binding</keyword>
<proteinExistence type="predicted"/>
<dbReference type="PANTHER" id="PTHR46589">
    <property type="entry name" value="APOPTOTIC CHROMATIN CONDENSATION INDUCER IN THE NUCLEUS"/>
    <property type="match status" value="1"/>
</dbReference>
<protein>
    <recommendedName>
        <fullName evidence="4">RRM domain-containing protein</fullName>
    </recommendedName>
</protein>
<feature type="region of interest" description="Disordered" evidence="3">
    <location>
        <begin position="1"/>
        <end position="419"/>
    </location>
</feature>
<evidence type="ECO:0000313" key="5">
    <source>
        <dbReference type="EMBL" id="CAH2988580.1"/>
    </source>
</evidence>
<feature type="compositionally biased region" description="Basic and acidic residues" evidence="3">
    <location>
        <begin position="203"/>
        <end position="224"/>
    </location>
</feature>
<gene>
    <name evidence="5" type="ORF">CHILSU_LOCUS8039</name>
</gene>
<feature type="compositionally biased region" description="Polar residues" evidence="3">
    <location>
        <begin position="193"/>
        <end position="202"/>
    </location>
</feature>
<feature type="compositionally biased region" description="Basic and acidic residues" evidence="3">
    <location>
        <begin position="371"/>
        <end position="386"/>
    </location>
</feature>
<feature type="compositionally biased region" description="Basic and acidic residues" evidence="3">
    <location>
        <begin position="634"/>
        <end position="676"/>
    </location>
</feature>
<dbReference type="InterPro" id="IPR034257">
    <property type="entry name" value="Acinus_RRM"/>
</dbReference>
<dbReference type="InterPro" id="IPR052793">
    <property type="entry name" value="EJC-associated_protein"/>
</dbReference>
<feature type="region of interest" description="Disordered" evidence="3">
    <location>
        <begin position="634"/>
        <end position="699"/>
    </location>
</feature>
<dbReference type="InterPro" id="IPR000504">
    <property type="entry name" value="RRM_dom"/>
</dbReference>
<dbReference type="CDD" id="cd12432">
    <property type="entry name" value="RRM_ACINU"/>
    <property type="match status" value="1"/>
</dbReference>
<dbReference type="InterPro" id="IPR012677">
    <property type="entry name" value="Nucleotide-bd_a/b_plait_sf"/>
</dbReference>
<dbReference type="PROSITE" id="PS50102">
    <property type="entry name" value="RRM"/>
    <property type="match status" value="1"/>
</dbReference>
<reference evidence="5" key="1">
    <citation type="submission" date="2021-12" db="EMBL/GenBank/DDBJ databases">
        <authorList>
            <person name="King R."/>
        </authorList>
    </citation>
    <scope>NUCLEOTIDE SEQUENCE</scope>
</reference>
<feature type="compositionally biased region" description="Basic and acidic residues" evidence="3">
    <location>
        <begin position="735"/>
        <end position="751"/>
    </location>
</feature>
<dbReference type="InterPro" id="IPR035979">
    <property type="entry name" value="RBD_domain_sf"/>
</dbReference>
<feature type="compositionally biased region" description="Basic and acidic residues" evidence="3">
    <location>
        <begin position="684"/>
        <end position="699"/>
    </location>
</feature>
<evidence type="ECO:0000256" key="2">
    <source>
        <dbReference type="PROSITE-ProRule" id="PRU00176"/>
    </source>
</evidence>
<accession>A0ABN8LAX0</accession>
<feature type="domain" description="RRM" evidence="4">
    <location>
        <begin position="523"/>
        <end position="600"/>
    </location>
</feature>
<dbReference type="Proteomes" id="UP001153292">
    <property type="component" value="Chromosome 3"/>
</dbReference>
<organism evidence="5 6">
    <name type="scientific">Chilo suppressalis</name>
    <name type="common">Asiatic rice borer moth</name>
    <dbReference type="NCBI Taxonomy" id="168631"/>
    <lineage>
        <taxon>Eukaryota</taxon>
        <taxon>Metazoa</taxon>
        <taxon>Ecdysozoa</taxon>
        <taxon>Arthropoda</taxon>
        <taxon>Hexapoda</taxon>
        <taxon>Insecta</taxon>
        <taxon>Pterygota</taxon>
        <taxon>Neoptera</taxon>
        <taxon>Endopterygota</taxon>
        <taxon>Lepidoptera</taxon>
        <taxon>Glossata</taxon>
        <taxon>Ditrysia</taxon>
        <taxon>Pyraloidea</taxon>
        <taxon>Crambidae</taxon>
        <taxon>Crambinae</taxon>
        <taxon>Chilo</taxon>
    </lineage>
</organism>
<feature type="compositionally biased region" description="Basic residues" evidence="3">
    <location>
        <begin position="22"/>
        <end position="34"/>
    </location>
</feature>
<feature type="compositionally biased region" description="Basic and acidic residues" evidence="3">
    <location>
        <begin position="148"/>
        <end position="163"/>
    </location>
</feature>
<feature type="region of interest" description="Disordered" evidence="3">
    <location>
        <begin position="735"/>
        <end position="757"/>
    </location>
</feature>
<feature type="compositionally biased region" description="Polar residues" evidence="3">
    <location>
        <begin position="229"/>
        <end position="240"/>
    </location>
</feature>
<dbReference type="Gene3D" id="3.30.70.330">
    <property type="match status" value="1"/>
</dbReference>
<dbReference type="InterPro" id="IPR032552">
    <property type="entry name" value="RSB_motif"/>
</dbReference>
<evidence type="ECO:0000259" key="4">
    <source>
        <dbReference type="PROSITE" id="PS50102"/>
    </source>
</evidence>